<name>A0A9P8L6K8_9PEZI</name>
<dbReference type="AlphaFoldDB" id="A0A9P8L6K8"/>
<dbReference type="Pfam" id="PF11754">
    <property type="entry name" value="Velvet"/>
    <property type="match status" value="2"/>
</dbReference>
<comment type="caution">
    <text evidence="8">The sequence shown here is derived from an EMBL/GenBank/DDBJ whole genome shotgun (WGS) entry which is preliminary data.</text>
</comment>
<evidence type="ECO:0000256" key="6">
    <source>
        <dbReference type="SAM" id="MobiDB-lite"/>
    </source>
</evidence>
<dbReference type="Gene3D" id="2.60.40.3960">
    <property type="entry name" value="Velvet domain"/>
    <property type="match status" value="1"/>
</dbReference>
<protein>
    <recommendedName>
        <fullName evidence="7">Velvet domain-containing protein</fullName>
    </recommendedName>
</protein>
<keyword evidence="5" id="KW-0539">Nucleus</keyword>
<accession>A0A9P8L6K8</accession>
<keyword evidence="2" id="KW-0749">Sporulation</keyword>
<organism evidence="8 9">
    <name type="scientific">Trichoglossum hirsutum</name>
    <dbReference type="NCBI Taxonomy" id="265104"/>
    <lineage>
        <taxon>Eukaryota</taxon>
        <taxon>Fungi</taxon>
        <taxon>Dikarya</taxon>
        <taxon>Ascomycota</taxon>
        <taxon>Pezizomycotina</taxon>
        <taxon>Geoglossomycetes</taxon>
        <taxon>Geoglossales</taxon>
        <taxon>Geoglossaceae</taxon>
        <taxon>Trichoglossum</taxon>
    </lineage>
</organism>
<evidence type="ECO:0000256" key="2">
    <source>
        <dbReference type="ARBA" id="ARBA00022969"/>
    </source>
</evidence>
<sequence>MALSEDYELHIRQGPERARVAGVKEKDRKPVDPPPIIQLRIKDDSDPAQNYLQSPYYFMCCNLYDPLHEQPATTAPHTALAGTLVSSLHRLKDIDNSDGGFFVFGDLSVKLEGEFRLRFSLFEMLKNEVVHIKSIISGRFTVFATKNFPGMKRPAPTALRPDGYSSGPYPTPMPPDHRPSLTHGQQGGGGYVRSPSGEYRPYGESAKRQKTSPDANLHHPPREWQQYDRADLQYAPRPYHDQQSSSYSAFPPPQQNPPPPNYLMSYPTAPHSAPAGLPDYSFSRHPQPGQTHSPSVSSPYGSPRSQMTRGSPGGPPKYQAQSYPTQQMNRNQNAPPAAMQVPHITEPSPPRRQQTYQPPIPPGPSLQSPGNLPMTSP</sequence>
<feature type="compositionally biased region" description="Polar residues" evidence="6">
    <location>
        <begin position="319"/>
        <end position="334"/>
    </location>
</feature>
<dbReference type="InterPro" id="IPR038491">
    <property type="entry name" value="Velvet_dom_sf"/>
</dbReference>
<proteinExistence type="predicted"/>
<reference evidence="8" key="1">
    <citation type="submission" date="2021-03" db="EMBL/GenBank/DDBJ databases">
        <title>Comparative genomics and phylogenomic investigation of the class Geoglossomycetes provide insights into ecological specialization and systematics.</title>
        <authorList>
            <person name="Melie T."/>
            <person name="Pirro S."/>
            <person name="Miller A.N."/>
            <person name="Quandt A."/>
        </authorList>
    </citation>
    <scope>NUCLEOTIDE SEQUENCE</scope>
    <source>
        <strain evidence="8">CAQ_001_2017</strain>
    </source>
</reference>
<evidence type="ECO:0000256" key="1">
    <source>
        <dbReference type="ARBA" id="ARBA00004123"/>
    </source>
</evidence>
<evidence type="ECO:0000256" key="4">
    <source>
        <dbReference type="ARBA" id="ARBA00023163"/>
    </source>
</evidence>
<feature type="region of interest" description="Disordered" evidence="6">
    <location>
        <begin position="151"/>
        <end position="222"/>
    </location>
</feature>
<dbReference type="GO" id="GO:0005634">
    <property type="term" value="C:nucleus"/>
    <property type="evidence" value="ECO:0007669"/>
    <property type="project" value="UniProtKB-SubCell"/>
</dbReference>
<feature type="region of interest" description="Disordered" evidence="6">
    <location>
        <begin position="238"/>
        <end position="377"/>
    </location>
</feature>
<dbReference type="PANTHER" id="PTHR33572:SF18">
    <property type="entry name" value="SPORE DEVELOPMENT REGULATOR VOSA"/>
    <property type="match status" value="1"/>
</dbReference>
<dbReference type="PANTHER" id="PTHR33572">
    <property type="entry name" value="SPORE DEVELOPMENT REGULATOR VOSA"/>
    <property type="match status" value="1"/>
</dbReference>
<feature type="non-terminal residue" evidence="8">
    <location>
        <position position="377"/>
    </location>
</feature>
<feature type="compositionally biased region" description="Pro residues" evidence="6">
    <location>
        <begin position="250"/>
        <end position="261"/>
    </location>
</feature>
<evidence type="ECO:0000256" key="5">
    <source>
        <dbReference type="ARBA" id="ARBA00023242"/>
    </source>
</evidence>
<dbReference type="InterPro" id="IPR037525">
    <property type="entry name" value="Velvet_dom"/>
</dbReference>
<keyword evidence="4" id="KW-0804">Transcription</keyword>
<dbReference type="PROSITE" id="PS51821">
    <property type="entry name" value="VELVET"/>
    <property type="match status" value="1"/>
</dbReference>
<dbReference type="GO" id="GO:0030435">
    <property type="term" value="P:sporulation resulting in formation of a cellular spore"/>
    <property type="evidence" value="ECO:0007669"/>
    <property type="project" value="UniProtKB-KW"/>
</dbReference>
<evidence type="ECO:0000256" key="3">
    <source>
        <dbReference type="ARBA" id="ARBA00023015"/>
    </source>
</evidence>
<dbReference type="Proteomes" id="UP000750711">
    <property type="component" value="Unassembled WGS sequence"/>
</dbReference>
<evidence type="ECO:0000313" key="9">
    <source>
        <dbReference type="Proteomes" id="UP000750711"/>
    </source>
</evidence>
<dbReference type="EMBL" id="JAGHQM010002525">
    <property type="protein sequence ID" value="KAH0548572.1"/>
    <property type="molecule type" value="Genomic_DNA"/>
</dbReference>
<feature type="domain" description="Velvet" evidence="7">
    <location>
        <begin position="2"/>
        <end position="174"/>
    </location>
</feature>
<evidence type="ECO:0000313" key="8">
    <source>
        <dbReference type="EMBL" id="KAH0548572.1"/>
    </source>
</evidence>
<dbReference type="InterPro" id="IPR021740">
    <property type="entry name" value="Velvet"/>
</dbReference>
<evidence type="ECO:0000259" key="7">
    <source>
        <dbReference type="PROSITE" id="PS51821"/>
    </source>
</evidence>
<keyword evidence="9" id="KW-1185">Reference proteome</keyword>
<gene>
    <name evidence="8" type="ORF">GP486_007884</name>
</gene>
<feature type="compositionally biased region" description="Polar residues" evidence="6">
    <location>
        <begin position="288"/>
        <end position="309"/>
    </location>
</feature>
<keyword evidence="3" id="KW-0805">Transcription regulation</keyword>
<comment type="subcellular location">
    <subcellularLocation>
        <location evidence="1">Nucleus</location>
    </subcellularLocation>
</comment>